<dbReference type="GO" id="GO:0008270">
    <property type="term" value="F:zinc ion binding"/>
    <property type="evidence" value="ECO:0007669"/>
    <property type="project" value="UniProtKB-KW"/>
</dbReference>
<comment type="subcellular location">
    <subcellularLocation>
        <location evidence="1">Nucleus</location>
    </subcellularLocation>
</comment>
<keyword evidence="6" id="KW-0479">Metal-binding</keyword>
<comment type="pathway">
    <text evidence="2">Protein modification; protein sumoylation.</text>
</comment>
<evidence type="ECO:0000256" key="10">
    <source>
        <dbReference type="ARBA" id="ARBA00023110"/>
    </source>
</evidence>
<evidence type="ECO:0000259" key="13">
    <source>
        <dbReference type="PROSITE" id="PS51044"/>
    </source>
</evidence>
<dbReference type="GO" id="GO:0000724">
    <property type="term" value="P:double-strand break repair via homologous recombination"/>
    <property type="evidence" value="ECO:0007669"/>
    <property type="project" value="InterPro"/>
</dbReference>
<evidence type="ECO:0000256" key="1">
    <source>
        <dbReference type="ARBA" id="ARBA00004123"/>
    </source>
</evidence>
<evidence type="ECO:0000256" key="4">
    <source>
        <dbReference type="ARBA" id="ARBA00013194"/>
    </source>
</evidence>
<evidence type="ECO:0000256" key="5">
    <source>
        <dbReference type="ARBA" id="ARBA00022679"/>
    </source>
</evidence>
<dbReference type="InterPro" id="IPR013083">
    <property type="entry name" value="Znf_RING/FYVE/PHD"/>
</dbReference>
<evidence type="ECO:0000313" key="15">
    <source>
        <dbReference type="Proteomes" id="UP000452235"/>
    </source>
</evidence>
<sequence>MPTATPSRGRPRSTTPPLPPYEPPLIPLHNTGHAKLITLLKSQSLRQLKTHLQHAEEKLTDSAGEVNERLTDSRLRYEKQKERRRTRRPRQNDSGESAAAALDDADDDNDDADEEHERLMQLEEQVTGVTGQLEAAMRRTIDAEVKVDSLAGVMGRFETEAEQASLAPRRATRRTRRHIDADEDGDGDGDGDDADYDPAEGEDADAPSQKLQTSLEESNARWDGLSLTERYSTNNAYIGFYRIIHEAKHPGDDIPPLPHASTWFTHLEEPVGAAADEHGHRTRTRGGQRARSASPADSDDIAIERERISLKCPLTLLPFRDPVTSTKCPHSFEREAIEGMIASSATTAPAPAGSRARRVRSVKCPVCSEVLTAADLRSDPVLLRRVRRAEAATRREAEEEELDVEGGRQRRRKSRGGIMLGSDDVVEEEESSVRHRAAPDPVRVKRERLMSTPANEQG</sequence>
<dbReference type="Proteomes" id="UP000452235">
    <property type="component" value="Unassembled WGS sequence"/>
</dbReference>
<dbReference type="GO" id="GO:0016567">
    <property type="term" value="P:protein ubiquitination"/>
    <property type="evidence" value="ECO:0007669"/>
    <property type="project" value="InterPro"/>
</dbReference>
<dbReference type="PROSITE" id="PS51044">
    <property type="entry name" value="ZF_SP_RING"/>
    <property type="match status" value="1"/>
</dbReference>
<dbReference type="InterPro" id="IPR003613">
    <property type="entry name" value="Ubox_domain"/>
</dbReference>
<keyword evidence="9" id="KW-0862">Zinc</keyword>
<dbReference type="GO" id="GO:0032259">
    <property type="term" value="P:methylation"/>
    <property type="evidence" value="ECO:0007669"/>
    <property type="project" value="UniProtKB-KW"/>
</dbReference>
<evidence type="ECO:0000256" key="2">
    <source>
        <dbReference type="ARBA" id="ARBA00004718"/>
    </source>
</evidence>
<dbReference type="SMART" id="SM00504">
    <property type="entry name" value="Ubox"/>
    <property type="match status" value="1"/>
</dbReference>
<dbReference type="GO" id="GO:0008168">
    <property type="term" value="F:methyltransferase activity"/>
    <property type="evidence" value="ECO:0007669"/>
    <property type="project" value="UniProtKB-KW"/>
</dbReference>
<feature type="domain" description="SP-RING-type" evidence="13">
    <location>
        <begin position="297"/>
        <end position="395"/>
    </location>
</feature>
<dbReference type="InterPro" id="IPR026846">
    <property type="entry name" value="Nse2(Mms21)"/>
</dbReference>
<gene>
    <name evidence="14" type="ORF">ATEIFO6365_0007027600</name>
</gene>
<feature type="compositionally biased region" description="Basic and acidic residues" evidence="12">
    <location>
        <begin position="55"/>
        <end position="81"/>
    </location>
</feature>
<feature type="compositionally biased region" description="Acidic residues" evidence="12">
    <location>
        <begin position="103"/>
        <end position="114"/>
    </location>
</feature>
<dbReference type="OrthoDB" id="756301at2759"/>
<dbReference type="AlphaFoldDB" id="A0A5M3Z4E1"/>
<dbReference type="EMBL" id="BLJY01000007">
    <property type="protein sequence ID" value="GFF17727.1"/>
    <property type="molecule type" value="Genomic_DNA"/>
</dbReference>
<feature type="region of interest" description="Disordered" evidence="12">
    <location>
        <begin position="1"/>
        <end position="29"/>
    </location>
</feature>
<keyword evidence="10" id="KW-0697">Rotamase</keyword>
<evidence type="ECO:0000313" key="14">
    <source>
        <dbReference type="EMBL" id="GFF17727.1"/>
    </source>
</evidence>
<dbReference type="PANTHER" id="PTHR21330:SF1">
    <property type="entry name" value="E3 SUMO-PROTEIN LIGASE NSE2"/>
    <property type="match status" value="1"/>
</dbReference>
<dbReference type="Gene3D" id="3.30.40.10">
    <property type="entry name" value="Zinc/RING finger domain, C3HC4 (zinc finger)"/>
    <property type="match status" value="1"/>
</dbReference>
<dbReference type="Pfam" id="PF11789">
    <property type="entry name" value="zf-Nse"/>
    <property type="match status" value="1"/>
</dbReference>
<reference evidence="14 15" key="1">
    <citation type="submission" date="2020-01" db="EMBL/GenBank/DDBJ databases">
        <title>Aspergillus terreus IFO 6365 whole genome shotgun sequence.</title>
        <authorList>
            <person name="Kanamasa S."/>
            <person name="Takahashi H."/>
        </authorList>
    </citation>
    <scope>NUCLEOTIDE SEQUENCE [LARGE SCALE GENOMIC DNA]</scope>
    <source>
        <strain evidence="14 15">IFO 6365</strain>
    </source>
</reference>
<keyword evidence="10" id="KW-0413">Isomerase</keyword>
<dbReference type="EC" id="5.2.1.8" evidence="4"/>
<keyword evidence="5 14" id="KW-0808">Transferase</keyword>
<protein>
    <recommendedName>
        <fullName evidence="4">peptidylprolyl isomerase</fullName>
        <ecNumber evidence="4">5.2.1.8</ecNumber>
    </recommendedName>
</protein>
<keyword evidence="14" id="KW-0489">Methyltransferase</keyword>
<evidence type="ECO:0000256" key="9">
    <source>
        <dbReference type="ARBA" id="ARBA00022833"/>
    </source>
</evidence>
<dbReference type="CDD" id="cd16651">
    <property type="entry name" value="SPL-RING_NSE2"/>
    <property type="match status" value="1"/>
</dbReference>
<dbReference type="GO" id="GO:0005634">
    <property type="term" value="C:nucleus"/>
    <property type="evidence" value="ECO:0007669"/>
    <property type="project" value="UniProtKB-SubCell"/>
</dbReference>
<dbReference type="GO" id="GO:0003755">
    <property type="term" value="F:peptidyl-prolyl cis-trans isomerase activity"/>
    <property type="evidence" value="ECO:0007669"/>
    <property type="project" value="UniProtKB-KW"/>
</dbReference>
<dbReference type="GO" id="GO:0061665">
    <property type="term" value="F:SUMO ligase activity"/>
    <property type="evidence" value="ECO:0007669"/>
    <property type="project" value="TreeGrafter"/>
</dbReference>
<keyword evidence="11" id="KW-0539">Nucleus</keyword>
<keyword evidence="7" id="KW-0863">Zinc-finger</keyword>
<feature type="region of interest" description="Disordered" evidence="12">
    <location>
        <begin position="160"/>
        <end position="221"/>
    </location>
</feature>
<comment type="caution">
    <text evidence="14">The sequence shown here is derived from an EMBL/GenBank/DDBJ whole genome shotgun (WGS) entry which is preliminary data.</text>
</comment>
<comment type="similarity">
    <text evidence="3">Belongs to the NSE2 family.</text>
</comment>
<feature type="region of interest" description="Disordered" evidence="12">
    <location>
        <begin position="277"/>
        <end position="300"/>
    </location>
</feature>
<evidence type="ECO:0000256" key="3">
    <source>
        <dbReference type="ARBA" id="ARBA00008212"/>
    </source>
</evidence>
<accession>A0A5M3Z4E1</accession>
<dbReference type="VEuPathDB" id="FungiDB:ATEG_05897"/>
<organism evidence="14 15">
    <name type="scientific">Aspergillus terreus</name>
    <dbReference type="NCBI Taxonomy" id="33178"/>
    <lineage>
        <taxon>Eukaryota</taxon>
        <taxon>Fungi</taxon>
        <taxon>Dikarya</taxon>
        <taxon>Ascomycota</taxon>
        <taxon>Pezizomycotina</taxon>
        <taxon>Eurotiomycetes</taxon>
        <taxon>Eurotiomycetidae</taxon>
        <taxon>Eurotiales</taxon>
        <taxon>Aspergillaceae</taxon>
        <taxon>Aspergillus</taxon>
        <taxon>Aspergillus subgen. Circumdati</taxon>
    </lineage>
</organism>
<dbReference type="SUPFAM" id="SSF57850">
    <property type="entry name" value="RING/U-box"/>
    <property type="match status" value="1"/>
</dbReference>
<dbReference type="UniPathway" id="UPA00886"/>
<evidence type="ECO:0000256" key="8">
    <source>
        <dbReference type="ARBA" id="ARBA00022786"/>
    </source>
</evidence>
<feature type="compositionally biased region" description="Pro residues" evidence="12">
    <location>
        <begin position="14"/>
        <end position="26"/>
    </location>
</feature>
<feature type="region of interest" description="Disordered" evidence="12">
    <location>
        <begin position="390"/>
        <end position="458"/>
    </location>
</feature>
<dbReference type="InterPro" id="IPR004181">
    <property type="entry name" value="Znf_MIZ"/>
</dbReference>
<evidence type="ECO:0000256" key="7">
    <source>
        <dbReference type="ARBA" id="ARBA00022771"/>
    </source>
</evidence>
<dbReference type="GO" id="GO:0004842">
    <property type="term" value="F:ubiquitin-protein transferase activity"/>
    <property type="evidence" value="ECO:0007669"/>
    <property type="project" value="InterPro"/>
</dbReference>
<keyword evidence="8" id="KW-0833">Ubl conjugation pathway</keyword>
<name>A0A5M3Z4E1_ASPTE</name>
<evidence type="ECO:0000256" key="6">
    <source>
        <dbReference type="ARBA" id="ARBA00022723"/>
    </source>
</evidence>
<evidence type="ECO:0000256" key="11">
    <source>
        <dbReference type="ARBA" id="ARBA00023242"/>
    </source>
</evidence>
<dbReference type="GO" id="GO:0030915">
    <property type="term" value="C:Smc5-Smc6 complex"/>
    <property type="evidence" value="ECO:0007669"/>
    <property type="project" value="InterPro"/>
</dbReference>
<evidence type="ECO:0000256" key="12">
    <source>
        <dbReference type="SAM" id="MobiDB-lite"/>
    </source>
</evidence>
<dbReference type="GO" id="GO:0016925">
    <property type="term" value="P:protein sumoylation"/>
    <property type="evidence" value="ECO:0007669"/>
    <property type="project" value="UniProtKB-UniPathway"/>
</dbReference>
<dbReference type="PANTHER" id="PTHR21330">
    <property type="entry name" value="E3 SUMO-PROTEIN LIGASE NSE2"/>
    <property type="match status" value="1"/>
</dbReference>
<feature type="compositionally biased region" description="Acidic residues" evidence="12">
    <location>
        <begin position="181"/>
        <end position="205"/>
    </location>
</feature>
<feature type="region of interest" description="Disordered" evidence="12">
    <location>
        <begin position="55"/>
        <end position="115"/>
    </location>
</feature>
<keyword evidence="15" id="KW-1185">Reference proteome</keyword>
<feature type="compositionally biased region" description="Low complexity" evidence="12">
    <location>
        <begin position="1"/>
        <end position="13"/>
    </location>
</feature>
<proteinExistence type="inferred from homology"/>